<evidence type="ECO:0000313" key="2">
    <source>
        <dbReference type="EMBL" id="MBJ2258104.1"/>
    </source>
</evidence>
<sequence length="185" mass="21550">MTETPEMPQVYTRRLLLRPFTEQDFPAFMGYHSLPETYRYLFKVQPDPQAIRERFERALNPQAEHDGDEVRWAVIKHPEGILIGEVMIRLTCKASRQAEIGCIFAPSFHRQGIASEALTALIGVAFKRYDLHRLFASIDIRNTGSYTLFSKLGWKQEGCLIESMWVNGEWTSRYIYAMLARNWQT</sequence>
<feature type="domain" description="N-acetyltransferase" evidence="1">
    <location>
        <begin position="15"/>
        <end position="181"/>
    </location>
</feature>
<dbReference type="PANTHER" id="PTHR43792">
    <property type="entry name" value="GNAT FAMILY, PUTATIVE (AFU_ORTHOLOGUE AFUA_3G00765)-RELATED-RELATED"/>
    <property type="match status" value="1"/>
</dbReference>
<dbReference type="Pfam" id="PF13302">
    <property type="entry name" value="Acetyltransf_3"/>
    <property type="match status" value="1"/>
</dbReference>
<dbReference type="GO" id="GO:0016747">
    <property type="term" value="F:acyltransferase activity, transferring groups other than amino-acyl groups"/>
    <property type="evidence" value="ECO:0007669"/>
    <property type="project" value="InterPro"/>
</dbReference>
<dbReference type="CDD" id="cd04301">
    <property type="entry name" value="NAT_SF"/>
    <property type="match status" value="1"/>
</dbReference>
<dbReference type="PANTHER" id="PTHR43792:SF1">
    <property type="entry name" value="N-ACETYLTRANSFERASE DOMAIN-CONTAINING PROTEIN"/>
    <property type="match status" value="1"/>
</dbReference>
<reference evidence="2" key="1">
    <citation type="submission" date="2020-12" db="EMBL/GenBank/DDBJ databases">
        <title>Antibiotic resistance and phylogeny of Pseudomonas spp. isolated over three decades from chicken meat in the Norwegian food chain.</title>
        <authorList>
            <person name="Moen B."/>
        </authorList>
    </citation>
    <scope>NUCLEOTIDE SEQUENCE</scope>
    <source>
        <strain evidence="2">MF6762</strain>
    </source>
</reference>
<dbReference type="InterPro" id="IPR051531">
    <property type="entry name" value="N-acetyltransferase"/>
</dbReference>
<dbReference type="InterPro" id="IPR000182">
    <property type="entry name" value="GNAT_dom"/>
</dbReference>
<dbReference type="AlphaFoldDB" id="A0A8I1K5W6"/>
<dbReference type="SUPFAM" id="SSF55729">
    <property type="entry name" value="Acyl-CoA N-acyltransferases (Nat)"/>
    <property type="match status" value="1"/>
</dbReference>
<comment type="caution">
    <text evidence="2">The sequence shown here is derived from an EMBL/GenBank/DDBJ whole genome shotgun (WGS) entry which is preliminary data.</text>
</comment>
<dbReference type="RefSeq" id="WP_198822454.1">
    <property type="nucleotide sequence ID" value="NZ_JAEKCZ010000015.1"/>
</dbReference>
<dbReference type="InterPro" id="IPR016181">
    <property type="entry name" value="Acyl_CoA_acyltransferase"/>
</dbReference>
<dbReference type="Proteomes" id="UP000658390">
    <property type="component" value="Unassembled WGS sequence"/>
</dbReference>
<organism evidence="2 3">
    <name type="scientific">Pseudomonas psychrophila</name>
    <dbReference type="NCBI Taxonomy" id="122355"/>
    <lineage>
        <taxon>Bacteria</taxon>
        <taxon>Pseudomonadati</taxon>
        <taxon>Pseudomonadota</taxon>
        <taxon>Gammaproteobacteria</taxon>
        <taxon>Pseudomonadales</taxon>
        <taxon>Pseudomonadaceae</taxon>
        <taxon>Pseudomonas</taxon>
    </lineage>
</organism>
<dbReference type="Gene3D" id="3.40.630.30">
    <property type="match status" value="1"/>
</dbReference>
<keyword evidence="2" id="KW-0808">Transferase</keyword>
<accession>A0A8I1K5W6</accession>
<evidence type="ECO:0000259" key="1">
    <source>
        <dbReference type="PROSITE" id="PS51186"/>
    </source>
</evidence>
<dbReference type="EMBL" id="JAEKCZ010000015">
    <property type="protein sequence ID" value="MBJ2258104.1"/>
    <property type="molecule type" value="Genomic_DNA"/>
</dbReference>
<gene>
    <name evidence="2" type="ORF">JFT45_16470</name>
</gene>
<protein>
    <submittedName>
        <fullName evidence="2">GNAT family N-acetyltransferase</fullName>
    </submittedName>
</protein>
<dbReference type="PROSITE" id="PS51186">
    <property type="entry name" value="GNAT"/>
    <property type="match status" value="1"/>
</dbReference>
<name>A0A8I1K5W6_9PSED</name>
<evidence type="ECO:0000313" key="3">
    <source>
        <dbReference type="Proteomes" id="UP000658390"/>
    </source>
</evidence>
<proteinExistence type="predicted"/>